<name>A0A7M2WRC1_9BACT</name>
<dbReference type="SMART" id="SM00563">
    <property type="entry name" value="PlsC"/>
    <property type="match status" value="1"/>
</dbReference>
<evidence type="ECO:0000259" key="4">
    <source>
        <dbReference type="SMART" id="SM00563"/>
    </source>
</evidence>
<dbReference type="EMBL" id="CP063458">
    <property type="protein sequence ID" value="QOV87361.1"/>
    <property type="molecule type" value="Genomic_DNA"/>
</dbReference>
<dbReference type="Pfam" id="PF01553">
    <property type="entry name" value="Acyltransferase"/>
    <property type="match status" value="1"/>
</dbReference>
<keyword evidence="6" id="KW-1185">Reference proteome</keyword>
<dbReference type="PANTHER" id="PTHR10434:SF11">
    <property type="entry name" value="1-ACYL-SN-GLYCEROL-3-PHOSPHATE ACYLTRANSFERASE"/>
    <property type="match status" value="1"/>
</dbReference>
<dbReference type="KEGG" id="hbs:IPV69_13785"/>
<proteinExistence type="predicted"/>
<dbReference type="GO" id="GO:0003841">
    <property type="term" value="F:1-acylglycerol-3-phosphate O-acyltransferase activity"/>
    <property type="evidence" value="ECO:0007669"/>
    <property type="project" value="TreeGrafter"/>
</dbReference>
<keyword evidence="3 5" id="KW-0012">Acyltransferase</keyword>
<evidence type="ECO:0000313" key="5">
    <source>
        <dbReference type="EMBL" id="QOV87361.1"/>
    </source>
</evidence>
<organism evidence="5 6">
    <name type="scientific">Humisphaera borealis</name>
    <dbReference type="NCBI Taxonomy" id="2807512"/>
    <lineage>
        <taxon>Bacteria</taxon>
        <taxon>Pseudomonadati</taxon>
        <taxon>Planctomycetota</taxon>
        <taxon>Phycisphaerae</taxon>
        <taxon>Tepidisphaerales</taxon>
        <taxon>Tepidisphaeraceae</taxon>
        <taxon>Humisphaera</taxon>
    </lineage>
</organism>
<evidence type="ECO:0000256" key="3">
    <source>
        <dbReference type="ARBA" id="ARBA00023315"/>
    </source>
</evidence>
<dbReference type="CDD" id="cd07989">
    <property type="entry name" value="LPLAT_AGPAT-like"/>
    <property type="match status" value="1"/>
</dbReference>
<dbReference type="RefSeq" id="WP_206290262.1">
    <property type="nucleotide sequence ID" value="NZ_CP063458.1"/>
</dbReference>
<comment type="pathway">
    <text evidence="1">Lipid metabolism.</text>
</comment>
<reference evidence="5 6" key="1">
    <citation type="submission" date="2020-10" db="EMBL/GenBank/DDBJ databases">
        <title>Wide distribution of Phycisphaera-like planctomycetes from WD2101 soil group in peatlands and genome analysis of the first cultivated representative.</title>
        <authorList>
            <person name="Dedysh S.N."/>
            <person name="Beletsky A.V."/>
            <person name="Ivanova A."/>
            <person name="Kulichevskaya I.S."/>
            <person name="Suzina N.E."/>
            <person name="Philippov D.A."/>
            <person name="Rakitin A.L."/>
            <person name="Mardanov A.V."/>
            <person name="Ravin N.V."/>
        </authorList>
    </citation>
    <scope>NUCLEOTIDE SEQUENCE [LARGE SCALE GENOMIC DNA]</scope>
    <source>
        <strain evidence="5 6">M1803</strain>
    </source>
</reference>
<dbReference type="InterPro" id="IPR002123">
    <property type="entry name" value="Plipid/glycerol_acylTrfase"/>
</dbReference>
<evidence type="ECO:0000313" key="6">
    <source>
        <dbReference type="Proteomes" id="UP000593765"/>
    </source>
</evidence>
<gene>
    <name evidence="5" type="ORF">IPV69_13785</name>
</gene>
<dbReference type="Proteomes" id="UP000593765">
    <property type="component" value="Chromosome"/>
</dbReference>
<protein>
    <submittedName>
        <fullName evidence="5">1-acyl-sn-glycerol-3-phosphate acyltransferase</fullName>
    </submittedName>
</protein>
<evidence type="ECO:0000256" key="2">
    <source>
        <dbReference type="ARBA" id="ARBA00022679"/>
    </source>
</evidence>
<dbReference type="GO" id="GO:0006654">
    <property type="term" value="P:phosphatidic acid biosynthetic process"/>
    <property type="evidence" value="ECO:0007669"/>
    <property type="project" value="TreeGrafter"/>
</dbReference>
<dbReference type="SUPFAM" id="SSF69593">
    <property type="entry name" value="Glycerol-3-phosphate (1)-acyltransferase"/>
    <property type="match status" value="1"/>
</dbReference>
<keyword evidence="2" id="KW-0808">Transferase</keyword>
<dbReference type="AlphaFoldDB" id="A0A7M2WRC1"/>
<sequence>MSSTNATKKSKPSDERGTITSRILRAGNRVYARTFHRIDVQTPCRLPRTGPAILVCNHISGLDPLLLQAVIPRPIVWMMAREYYDIAALRWVYQAVDAIPVERNGRDSSATRAALRALGSGRVLGVFPEGRIETSRELLPFHTGVAMMATRAEVPVVPAYLDGSNRGMEMLEAFVEPNDVKLRFGPAVDLAPSTPGEKIDLNICTSRIFDSVSSLKKTMAYA</sequence>
<accession>A0A7M2WRC1</accession>
<dbReference type="PANTHER" id="PTHR10434">
    <property type="entry name" value="1-ACYL-SN-GLYCEROL-3-PHOSPHATE ACYLTRANSFERASE"/>
    <property type="match status" value="1"/>
</dbReference>
<feature type="domain" description="Phospholipid/glycerol acyltransferase" evidence="4">
    <location>
        <begin position="52"/>
        <end position="164"/>
    </location>
</feature>
<evidence type="ECO:0000256" key="1">
    <source>
        <dbReference type="ARBA" id="ARBA00005189"/>
    </source>
</evidence>